<evidence type="ECO:0000256" key="8">
    <source>
        <dbReference type="ARBA" id="ARBA00023125"/>
    </source>
</evidence>
<feature type="domain" description="C2H2-type" evidence="13">
    <location>
        <begin position="1207"/>
        <end position="1234"/>
    </location>
</feature>
<dbReference type="PROSITE" id="PS50157">
    <property type="entry name" value="ZINC_FINGER_C2H2_2"/>
    <property type="match status" value="7"/>
</dbReference>
<evidence type="ECO:0000256" key="12">
    <source>
        <dbReference type="SAM" id="MobiDB-lite"/>
    </source>
</evidence>
<reference evidence="14" key="1">
    <citation type="journal article" date="2023" name="IScience">
        <title>Live-bearing cockroach genome reveals convergent evolutionary mechanisms linked to viviparity in insects and beyond.</title>
        <authorList>
            <person name="Fouks B."/>
            <person name="Harrison M.C."/>
            <person name="Mikhailova A.A."/>
            <person name="Marchal E."/>
            <person name="English S."/>
            <person name="Carruthers M."/>
            <person name="Jennings E.C."/>
            <person name="Chiamaka E.L."/>
            <person name="Frigard R.A."/>
            <person name="Pippel M."/>
            <person name="Attardo G.M."/>
            <person name="Benoit J.B."/>
            <person name="Bornberg-Bauer E."/>
            <person name="Tobe S.S."/>
        </authorList>
    </citation>
    <scope>NUCLEOTIDE SEQUENCE</scope>
    <source>
        <strain evidence="14">Stay&amp;Tobe</strain>
    </source>
</reference>
<feature type="compositionally biased region" description="Basic and acidic residues" evidence="12">
    <location>
        <begin position="1069"/>
        <end position="1078"/>
    </location>
</feature>
<feature type="domain" description="C2H2-type" evidence="13">
    <location>
        <begin position="1119"/>
        <end position="1148"/>
    </location>
</feature>
<keyword evidence="3" id="KW-0479">Metal-binding</keyword>
<keyword evidence="4" id="KW-0677">Repeat</keyword>
<dbReference type="GO" id="GO:0005634">
    <property type="term" value="C:nucleus"/>
    <property type="evidence" value="ECO:0007669"/>
    <property type="project" value="UniProtKB-SubCell"/>
</dbReference>
<dbReference type="FunFam" id="3.30.160.60:FF:000446">
    <property type="entry name" value="Zinc finger protein"/>
    <property type="match status" value="1"/>
</dbReference>
<evidence type="ECO:0000313" key="14">
    <source>
        <dbReference type="EMBL" id="KAJ9599322.1"/>
    </source>
</evidence>
<dbReference type="Proteomes" id="UP001233999">
    <property type="component" value="Unassembled WGS sequence"/>
</dbReference>
<evidence type="ECO:0000256" key="10">
    <source>
        <dbReference type="ARBA" id="ARBA00023242"/>
    </source>
</evidence>
<comment type="subcellular location">
    <subcellularLocation>
        <location evidence="1">Nucleus</location>
    </subcellularLocation>
</comment>
<feature type="region of interest" description="Disordered" evidence="12">
    <location>
        <begin position="1066"/>
        <end position="1117"/>
    </location>
</feature>
<dbReference type="InterPro" id="IPR013087">
    <property type="entry name" value="Znf_C2H2_type"/>
</dbReference>
<keyword evidence="8" id="KW-0238">DNA-binding</keyword>
<reference evidence="14" key="2">
    <citation type="submission" date="2023-05" db="EMBL/GenBank/DDBJ databases">
        <authorList>
            <person name="Fouks B."/>
        </authorList>
    </citation>
    <scope>NUCLEOTIDE SEQUENCE</scope>
    <source>
        <strain evidence="14">Stay&amp;Tobe</strain>
        <tissue evidence="14">Testes</tissue>
    </source>
</reference>
<dbReference type="GO" id="GO:0008270">
    <property type="term" value="F:zinc ion binding"/>
    <property type="evidence" value="ECO:0007669"/>
    <property type="project" value="UniProtKB-KW"/>
</dbReference>
<evidence type="ECO:0000256" key="2">
    <source>
        <dbReference type="ARBA" id="ARBA00006991"/>
    </source>
</evidence>
<comment type="similarity">
    <text evidence="2">Belongs to the krueppel C2H2-type zinc-finger protein family.</text>
</comment>
<dbReference type="PROSITE" id="PS00028">
    <property type="entry name" value="ZINC_FINGER_C2H2_1"/>
    <property type="match status" value="5"/>
</dbReference>
<evidence type="ECO:0000313" key="15">
    <source>
        <dbReference type="Proteomes" id="UP001233999"/>
    </source>
</evidence>
<keyword evidence="10" id="KW-0539">Nucleus</keyword>
<evidence type="ECO:0000256" key="3">
    <source>
        <dbReference type="ARBA" id="ARBA00022723"/>
    </source>
</evidence>
<dbReference type="EMBL" id="JASPKZ010000817">
    <property type="protein sequence ID" value="KAJ9599322.1"/>
    <property type="molecule type" value="Genomic_DNA"/>
</dbReference>
<accession>A0AAD8ERQ7</accession>
<evidence type="ECO:0000256" key="9">
    <source>
        <dbReference type="ARBA" id="ARBA00023163"/>
    </source>
</evidence>
<protein>
    <recommendedName>
        <fullName evidence="13">C2H2-type domain-containing protein</fullName>
    </recommendedName>
</protein>
<evidence type="ECO:0000256" key="11">
    <source>
        <dbReference type="PROSITE-ProRule" id="PRU00042"/>
    </source>
</evidence>
<evidence type="ECO:0000256" key="4">
    <source>
        <dbReference type="ARBA" id="ARBA00022737"/>
    </source>
</evidence>
<dbReference type="Pfam" id="PF00096">
    <property type="entry name" value="zf-C2H2"/>
    <property type="match status" value="2"/>
</dbReference>
<name>A0AAD8ERQ7_DIPPU</name>
<dbReference type="FunFam" id="3.30.160.60:FF:001370">
    <property type="entry name" value="Zinc finger protein"/>
    <property type="match status" value="1"/>
</dbReference>
<evidence type="ECO:0000259" key="13">
    <source>
        <dbReference type="PROSITE" id="PS50157"/>
    </source>
</evidence>
<feature type="domain" description="C2H2-type" evidence="13">
    <location>
        <begin position="1267"/>
        <end position="1294"/>
    </location>
</feature>
<dbReference type="PANTHER" id="PTHR24379:SF121">
    <property type="entry name" value="C2H2-TYPE DOMAIN-CONTAINING PROTEIN"/>
    <property type="match status" value="1"/>
</dbReference>
<proteinExistence type="inferred from homology"/>
<feature type="compositionally biased region" description="Basic and acidic residues" evidence="12">
    <location>
        <begin position="1397"/>
        <end position="1411"/>
    </location>
</feature>
<organism evidence="14 15">
    <name type="scientific">Diploptera punctata</name>
    <name type="common">Pacific beetle cockroach</name>
    <dbReference type="NCBI Taxonomy" id="6984"/>
    <lineage>
        <taxon>Eukaryota</taxon>
        <taxon>Metazoa</taxon>
        <taxon>Ecdysozoa</taxon>
        <taxon>Arthropoda</taxon>
        <taxon>Hexapoda</taxon>
        <taxon>Insecta</taxon>
        <taxon>Pterygota</taxon>
        <taxon>Neoptera</taxon>
        <taxon>Polyneoptera</taxon>
        <taxon>Dictyoptera</taxon>
        <taxon>Blattodea</taxon>
        <taxon>Blaberoidea</taxon>
        <taxon>Blaberidae</taxon>
        <taxon>Diplopterinae</taxon>
        <taxon>Diploptera</taxon>
    </lineage>
</organism>
<dbReference type="PANTHER" id="PTHR24379">
    <property type="entry name" value="KRAB AND ZINC FINGER DOMAIN-CONTAINING"/>
    <property type="match status" value="1"/>
</dbReference>
<evidence type="ECO:0000256" key="1">
    <source>
        <dbReference type="ARBA" id="ARBA00004123"/>
    </source>
</evidence>
<sequence>MKVKKQDIKIKNRSVSGKRVKHVSGGKVIRRVKDRLLMCNDDKQCQEREEKCGISHGKEVVMPSETRQDYHFVNGSAETPVLLSSEGILRQALLSFTCPIQEDKTMKETATKKNDKIATSQTIIKLTCSPAIPLSSENINIPASSKELTKPLKKTGTLLSASVPIESLPLVPIPPVSLTSGTFSHGALSLMSLSPGSLPPVSEIPRPGNISALNSSADFPSGLSSLGVVATVPTTFIGNSSNLSDVPNYEVSQFPPHSLKVLVSLSNVTATSIHMSGSSPVVTQSTASSKKGSVTLVYSSFPKMESTFLNYQKILPLPSMAEVKSQNVNVLHLLERGKDVSAAATSNDGHIEDDDSIPEVIPVNTEVLSANSRSPSIISVLDTSVSNESGSSSNPIKLDDTSSELSHANVDVSHAVSFESQSVCPPDLNQIIIPVTNTINSDKVNDNCLTTQQINQIITIPLTSNTVNGSTVPLAMPGALLPMSGQFVACPLIVNSYPGNLNSISTANQQQSRLGTDIPGMITVTSSMVPPVSSTITVTSVTSVSTSGISDSIPVTSVSTSVPSLGTTTVFATPVEPVTSYAMQSPAEILSQLSKAGVFPTMSSSQVSSVLSALASDSCHLDLEADNSHHVELLSQHQVMNLSSTVDKVSTLTQTEDLKVGDTLSCDINMQHSNDKEINIPEQIDLTGDDRLMEQHLDLLNDTNRPHIPLPDIPLPDKNLTTVPDDSIIVNQQINSNTNKEMPSIYPKLNSDKNIVSNLSRNDLTPKIDVRKQIIESMGISTGDQSLSSMYVNEEEFENGLNEKIIKTVCNITVTKKTNLQAGNDNAITNKKITKKSKGEAMNIEEISCYKCKFCPFLTLHRKGVEQHVQVVHRRLQNGAQQQEVRQPLNCPGCTNIFFSSKSLRMHLSQDHLMESEELKIILDLVLKFIKTNNKKKKKNVDKSDAKQVTGTVNDEVGDKVDNSGVDSQTVAVDERNKIRVKNLNSEALVELNEALPSIEVVQTNDPMDEENITGDEVREGTLVIDDDPLMQQKRKCEFQLASTDINKLTVPEEESSAAQLCDELESSIEPKKQKTEKGPSSPSTKKKRGRPKGSKNVPSENYENLSSSHSGVEKESGYRCDIDGCAVKFRSHDNIEYHRRCHRNDKFVCPECSQETIHWNSLSTHLWRYHVIDMELHACDICGYKTNSVSKLKNVHRRIHGDERPFLCDICGKGFKNPKQMRNHKTIHTSKQKHVVGECDVCGRTFTSLRMLRVHKDNVHGKLRPHLCNYCGYSASSRSTLKMHMRQHTGEKPFHCDECDYETADHNSLRRHKMRHSGDKPYKCPHCNYACIQSSTYKAHLNTKHPGLESGLMFSCHMCSFRSVRKDNYLAHVVEHEVGGNTNIRQRKHKTSKPQVESDKGNEKRESSAKVEKSRLPVIINIANLNNNAESSENVHLVYNSSSLLQPSEVKNGICVVQNVESVIHLVGELDANSETTAVQRESDNVQTLCVANIETVAQMPLTPEFEAEEITGDIQDIKEPQELKFKVYSEDLTS</sequence>
<keyword evidence="7" id="KW-0805">Transcription regulation</keyword>
<feature type="domain" description="C2H2-type" evidence="13">
    <location>
        <begin position="1295"/>
        <end position="1322"/>
    </location>
</feature>
<evidence type="ECO:0000256" key="7">
    <source>
        <dbReference type="ARBA" id="ARBA00023015"/>
    </source>
</evidence>
<keyword evidence="15" id="KW-1185">Reference proteome</keyword>
<dbReference type="SMART" id="SM00355">
    <property type="entry name" value="ZnF_C2H2"/>
    <property type="match status" value="11"/>
</dbReference>
<feature type="domain" description="C2H2-type" evidence="13">
    <location>
        <begin position="1238"/>
        <end position="1266"/>
    </location>
</feature>
<feature type="compositionally biased region" description="Polar residues" evidence="12">
    <location>
        <begin position="1097"/>
        <end position="1111"/>
    </location>
</feature>
<feature type="domain" description="C2H2-type" evidence="13">
    <location>
        <begin position="1323"/>
        <end position="1351"/>
    </location>
</feature>
<dbReference type="GO" id="GO:0003690">
    <property type="term" value="F:double-stranded DNA binding"/>
    <property type="evidence" value="ECO:0007669"/>
    <property type="project" value="UniProtKB-ARBA"/>
</dbReference>
<keyword evidence="5 11" id="KW-0863">Zinc-finger</keyword>
<dbReference type="SUPFAM" id="SSF57667">
    <property type="entry name" value="beta-beta-alpha zinc fingers"/>
    <property type="match status" value="4"/>
</dbReference>
<evidence type="ECO:0000256" key="5">
    <source>
        <dbReference type="ARBA" id="ARBA00022771"/>
    </source>
</evidence>
<evidence type="ECO:0000256" key="6">
    <source>
        <dbReference type="ARBA" id="ARBA00022833"/>
    </source>
</evidence>
<comment type="caution">
    <text evidence="14">The sequence shown here is derived from an EMBL/GenBank/DDBJ whole genome shotgun (WGS) entry which is preliminary data.</text>
</comment>
<gene>
    <name evidence="14" type="ORF">L9F63_010189</name>
</gene>
<dbReference type="FunFam" id="3.30.160.60:FF:000882">
    <property type="entry name" value="Predicted gene, 21060"/>
    <property type="match status" value="1"/>
</dbReference>
<feature type="domain" description="C2H2-type" evidence="13">
    <location>
        <begin position="1178"/>
        <end position="1206"/>
    </location>
</feature>
<dbReference type="Gene3D" id="3.30.160.60">
    <property type="entry name" value="Classic Zinc Finger"/>
    <property type="match status" value="6"/>
</dbReference>
<keyword evidence="6" id="KW-0862">Zinc</keyword>
<feature type="compositionally biased region" description="Basic residues" evidence="12">
    <location>
        <begin position="1085"/>
        <end position="1094"/>
    </location>
</feature>
<feature type="region of interest" description="Disordered" evidence="12">
    <location>
        <begin position="1381"/>
        <end position="1411"/>
    </location>
</feature>
<keyword evidence="9" id="KW-0804">Transcription</keyword>
<dbReference type="InterPro" id="IPR036236">
    <property type="entry name" value="Znf_C2H2_sf"/>
</dbReference>